<feature type="transmembrane region" description="Helical" evidence="1">
    <location>
        <begin position="20"/>
        <end position="43"/>
    </location>
</feature>
<proteinExistence type="predicted"/>
<keyword evidence="1" id="KW-1133">Transmembrane helix</keyword>
<evidence type="ECO:0000313" key="2">
    <source>
        <dbReference type="EMBL" id="CAD8485841.1"/>
    </source>
</evidence>
<organism evidence="2">
    <name type="scientific">Hanusia phi</name>
    <dbReference type="NCBI Taxonomy" id="3032"/>
    <lineage>
        <taxon>Eukaryota</taxon>
        <taxon>Cryptophyceae</taxon>
        <taxon>Pyrenomonadales</taxon>
        <taxon>Geminigeraceae</taxon>
        <taxon>Hanusia</taxon>
    </lineage>
</organism>
<dbReference type="AlphaFoldDB" id="A0A7S0EI87"/>
<feature type="transmembrane region" description="Helical" evidence="1">
    <location>
        <begin position="74"/>
        <end position="93"/>
    </location>
</feature>
<gene>
    <name evidence="2" type="ORF">HPHI1048_LOCUS11406</name>
</gene>
<name>A0A7S0EI87_9CRYP</name>
<keyword evidence="1" id="KW-0812">Transmembrane</keyword>
<evidence type="ECO:0000256" key="1">
    <source>
        <dbReference type="SAM" id="Phobius"/>
    </source>
</evidence>
<protein>
    <submittedName>
        <fullName evidence="2">Uncharacterized protein</fullName>
    </submittedName>
</protein>
<accession>A0A7S0EI87</accession>
<sequence>MGVFLSVIKSIRELRDGKMMVVIVNIVIGMSLGAGFGYVVAWVFANAWKFIIYLLMQTQELTTVYYIYDPTLTLWFLVTCALTGSTFVFLLLLKSFMLKHASSNLEDLQDLMSNLMEGESAAGIRVTDPAAKKVESASVESRKQ</sequence>
<reference evidence="2" key="1">
    <citation type="submission" date="2021-01" db="EMBL/GenBank/DDBJ databases">
        <authorList>
            <person name="Corre E."/>
            <person name="Pelletier E."/>
            <person name="Niang G."/>
            <person name="Scheremetjew M."/>
            <person name="Finn R."/>
            <person name="Kale V."/>
            <person name="Holt S."/>
            <person name="Cochrane G."/>
            <person name="Meng A."/>
            <person name="Brown T."/>
            <person name="Cohen L."/>
        </authorList>
    </citation>
    <scope>NUCLEOTIDE SEQUENCE</scope>
    <source>
        <strain evidence="2">CCMP325</strain>
    </source>
</reference>
<keyword evidence="1" id="KW-0472">Membrane</keyword>
<dbReference type="EMBL" id="HBEO01016719">
    <property type="protein sequence ID" value="CAD8485841.1"/>
    <property type="molecule type" value="Transcribed_RNA"/>
</dbReference>